<reference evidence="1" key="1">
    <citation type="submission" date="2022-03" db="EMBL/GenBank/DDBJ databases">
        <title>Draft genome sequence of Aduncisulcus paluster, a free-living microaerophilic Fornicata.</title>
        <authorList>
            <person name="Yuyama I."/>
            <person name="Kume K."/>
            <person name="Tamura T."/>
            <person name="Inagaki Y."/>
            <person name="Hashimoto T."/>
        </authorList>
    </citation>
    <scope>NUCLEOTIDE SEQUENCE</scope>
    <source>
        <strain evidence="1">NY0171</strain>
    </source>
</reference>
<evidence type="ECO:0000313" key="2">
    <source>
        <dbReference type="Proteomes" id="UP001057375"/>
    </source>
</evidence>
<proteinExistence type="predicted"/>
<accession>A0ABQ5K923</accession>
<sequence length="471" mass="55199">MKMIVEPPFEGNLSILQQIIQFFAYLCASVPLKQAIEIYETIEPFMDKWFDNIFKDPYPYATKISAITELISAFVVLPPLLSRISPKYDETMEKYKGNTGSEAHYAIYLKKTNPNKGKWLDIIREIKDCRTSSELTKQYLKHRKSLVSFFNHNDKKEQIVSHKSEALQVFQCLSRFVCNYDADDEDRFLEPDDFSELIETFFNPMIIVLSSVDNDIEFAKLFVKMCYHYLAFGEDPTFFPKVLPILKRLLGLPHFRTTSSNYIKESLEILSEESETTAMQREIFDAIKPFLESQLSSDKFEYWEISMVANLTWSNETRAPIPQTCTESWPFFLPSLAYAKAQYAKPGLIKHQQPYIYFFANLCCDQDRAVEVYKNIADQIEVWFKNVEKYIDGHICVDHMLHLLSSLSRTPSLIPQISPKFDDHMKWCNANIYRYFDHYVIDPHTLYTQYIDRCRNPESKMGVEGLIEEEK</sequence>
<keyword evidence="2" id="KW-1185">Reference proteome</keyword>
<organism evidence="1 2">
    <name type="scientific">Aduncisulcus paluster</name>
    <dbReference type="NCBI Taxonomy" id="2918883"/>
    <lineage>
        <taxon>Eukaryota</taxon>
        <taxon>Metamonada</taxon>
        <taxon>Carpediemonas-like organisms</taxon>
        <taxon>Aduncisulcus</taxon>
    </lineage>
</organism>
<comment type="caution">
    <text evidence="1">The sequence shown here is derived from an EMBL/GenBank/DDBJ whole genome shotgun (WGS) entry which is preliminary data.</text>
</comment>
<name>A0ABQ5K923_9EUKA</name>
<dbReference type="Proteomes" id="UP001057375">
    <property type="component" value="Unassembled WGS sequence"/>
</dbReference>
<dbReference type="SUPFAM" id="SSF48371">
    <property type="entry name" value="ARM repeat"/>
    <property type="match status" value="1"/>
</dbReference>
<protein>
    <submittedName>
        <fullName evidence="1">Uncharacterized protein</fullName>
    </submittedName>
</protein>
<dbReference type="EMBL" id="BQXS01012741">
    <property type="protein sequence ID" value="GKT27391.1"/>
    <property type="molecule type" value="Genomic_DNA"/>
</dbReference>
<dbReference type="InterPro" id="IPR016024">
    <property type="entry name" value="ARM-type_fold"/>
</dbReference>
<gene>
    <name evidence="1" type="ORF">ADUPG1_013808</name>
</gene>
<evidence type="ECO:0000313" key="1">
    <source>
        <dbReference type="EMBL" id="GKT27391.1"/>
    </source>
</evidence>